<name>A0A6S6PMY5_ACEAC</name>
<reference evidence="1 2" key="1">
    <citation type="submission" date="2020-07" db="EMBL/GenBank/DDBJ databases">
        <title>Complete Genome Sequence of an acetic acid bacterium, Acetobacter aceti JCM20276.</title>
        <authorList>
            <person name="Hirose Y."/>
            <person name="Mihara H."/>
        </authorList>
    </citation>
    <scope>NUCLEOTIDE SEQUENCE [LARGE SCALE GENOMIC DNA]</scope>
    <source>
        <strain evidence="1 2">JCM20276</strain>
    </source>
</reference>
<proteinExistence type="predicted"/>
<dbReference type="AlphaFoldDB" id="A0A6S6PMY5"/>
<accession>A0A6S6PMY5</accession>
<gene>
    <name evidence="1" type="ORF">AAJCM20276_27400</name>
</gene>
<dbReference type="EMBL" id="AP023326">
    <property type="protein sequence ID" value="BCI68116.1"/>
    <property type="molecule type" value="Genomic_DNA"/>
</dbReference>
<sequence length="113" mass="12405">MTGAVNQEMTAMHFLLDSRSALIFSDISSFISNSLGLKYVGKMSACLLATDNASARTYERRGCSRALITDSAMIKSSISVAVVKNISSFLFIIDGEKMWEKTGQFLTENFGKM</sequence>
<dbReference type="RefSeq" id="WP_099347964.1">
    <property type="nucleotide sequence ID" value="NZ_AP023326.1"/>
</dbReference>
<protein>
    <submittedName>
        <fullName evidence="1">Uncharacterized protein</fullName>
    </submittedName>
</protein>
<organism evidence="1 2">
    <name type="scientific">Acetobacter aceti</name>
    <dbReference type="NCBI Taxonomy" id="435"/>
    <lineage>
        <taxon>Bacteria</taxon>
        <taxon>Pseudomonadati</taxon>
        <taxon>Pseudomonadota</taxon>
        <taxon>Alphaproteobacteria</taxon>
        <taxon>Acetobacterales</taxon>
        <taxon>Acetobacteraceae</taxon>
        <taxon>Acetobacter</taxon>
        <taxon>Acetobacter subgen. Acetobacter</taxon>
    </lineage>
</organism>
<evidence type="ECO:0000313" key="1">
    <source>
        <dbReference type="EMBL" id="BCI68116.1"/>
    </source>
</evidence>
<dbReference type="Proteomes" id="UP000515220">
    <property type="component" value="Chromosome"/>
</dbReference>
<evidence type="ECO:0000313" key="2">
    <source>
        <dbReference type="Proteomes" id="UP000515220"/>
    </source>
</evidence>